<dbReference type="Pfam" id="PF09384">
    <property type="entry name" value="UTP15_C"/>
    <property type="match status" value="1"/>
</dbReference>
<dbReference type="PANTHER" id="PTHR19924">
    <property type="entry name" value="UTP15 U3 SMALL NUCLEOLAR RNA-ASSOCIATED PROTEIN 15 FAMILY MEMBER"/>
    <property type="match status" value="1"/>
</dbReference>
<comment type="subcellular location">
    <subcellularLocation>
        <location evidence="1">Nucleus</location>
        <location evidence="1">Nucleolus</location>
    </subcellularLocation>
</comment>
<evidence type="ECO:0000256" key="2">
    <source>
        <dbReference type="ARBA" id="ARBA00018260"/>
    </source>
</evidence>
<dbReference type="InterPro" id="IPR001680">
    <property type="entry name" value="WD40_rpt"/>
</dbReference>
<keyword evidence="6" id="KW-0539">Nucleus</keyword>
<feature type="domain" description="U3 small nucleolar RNA-associated protein 15 C-terminal" evidence="9">
    <location>
        <begin position="342"/>
        <end position="487"/>
    </location>
</feature>
<dbReference type="GO" id="GO:0005730">
    <property type="term" value="C:nucleolus"/>
    <property type="evidence" value="ECO:0007669"/>
    <property type="project" value="UniProtKB-SubCell"/>
</dbReference>
<dbReference type="SUPFAM" id="SSF50978">
    <property type="entry name" value="WD40 repeat-like"/>
    <property type="match status" value="1"/>
</dbReference>
<accession>U5ESK1</accession>
<dbReference type="GO" id="GO:0006364">
    <property type="term" value="P:rRNA processing"/>
    <property type="evidence" value="ECO:0007669"/>
    <property type="project" value="UniProtKB-KW"/>
</dbReference>
<keyword evidence="4 8" id="KW-0853">WD repeat</keyword>
<evidence type="ECO:0000259" key="9">
    <source>
        <dbReference type="Pfam" id="PF09384"/>
    </source>
</evidence>
<reference evidence="10" key="1">
    <citation type="journal article" date="2014" name="Insect Biochem. Mol. Biol.">
        <title>An insight into the sialome of the frog biting fly, Corethrella appendiculata.</title>
        <authorList>
            <person name="Ribeiro J.M.C."/>
            <person name="Chagas A.C."/>
            <person name="Pham V.M."/>
            <person name="Lounibos L.P."/>
            <person name="Calvo E."/>
        </authorList>
    </citation>
    <scope>NUCLEOTIDE SEQUENCE</scope>
    <source>
        <tissue evidence="10">Salivary glands</tissue>
    </source>
</reference>
<evidence type="ECO:0000256" key="1">
    <source>
        <dbReference type="ARBA" id="ARBA00004604"/>
    </source>
</evidence>
<evidence type="ECO:0000256" key="8">
    <source>
        <dbReference type="PROSITE-ProRule" id="PRU00221"/>
    </source>
</evidence>
<keyword evidence="5" id="KW-0677">Repeat</keyword>
<dbReference type="InterPro" id="IPR018983">
    <property type="entry name" value="U3_snoRNA-assocProt_15_C"/>
</dbReference>
<evidence type="ECO:0000256" key="3">
    <source>
        <dbReference type="ARBA" id="ARBA00022552"/>
    </source>
</evidence>
<proteinExistence type="evidence at transcript level"/>
<dbReference type="InterPro" id="IPR015943">
    <property type="entry name" value="WD40/YVTN_repeat-like_dom_sf"/>
</dbReference>
<evidence type="ECO:0000256" key="6">
    <source>
        <dbReference type="ARBA" id="ARBA00023242"/>
    </source>
</evidence>
<dbReference type="PROSITE" id="PS50294">
    <property type="entry name" value="WD_REPEATS_REGION"/>
    <property type="match status" value="1"/>
</dbReference>
<name>U5ESK1_9DIPT</name>
<dbReference type="CDD" id="cd00200">
    <property type="entry name" value="WD40"/>
    <property type="match status" value="1"/>
</dbReference>
<evidence type="ECO:0000313" key="10">
    <source>
        <dbReference type="EMBL" id="JAB57553.1"/>
    </source>
</evidence>
<evidence type="ECO:0000256" key="7">
    <source>
        <dbReference type="ARBA" id="ARBA00045437"/>
    </source>
</evidence>
<protein>
    <recommendedName>
        <fullName evidence="2">U3 small nucleolar RNA-associated protein 15 homolog</fullName>
    </recommendedName>
</protein>
<dbReference type="PANTHER" id="PTHR19924:SF26">
    <property type="entry name" value="U3 SMALL NUCLEOLAR RNA-ASSOCIATED PROTEIN 15 HOMOLOG"/>
    <property type="match status" value="1"/>
</dbReference>
<dbReference type="InterPro" id="IPR036322">
    <property type="entry name" value="WD40_repeat_dom_sf"/>
</dbReference>
<feature type="repeat" description="WD" evidence="8">
    <location>
        <begin position="244"/>
        <end position="284"/>
    </location>
</feature>
<keyword evidence="3" id="KW-0698">rRNA processing</keyword>
<organism evidence="10">
    <name type="scientific">Corethrella appendiculata</name>
    <dbReference type="NCBI Taxonomy" id="1370023"/>
    <lineage>
        <taxon>Eukaryota</taxon>
        <taxon>Metazoa</taxon>
        <taxon>Ecdysozoa</taxon>
        <taxon>Arthropoda</taxon>
        <taxon>Hexapoda</taxon>
        <taxon>Insecta</taxon>
        <taxon>Pterygota</taxon>
        <taxon>Neoptera</taxon>
        <taxon>Endopterygota</taxon>
        <taxon>Diptera</taxon>
        <taxon>Nematocera</taxon>
        <taxon>Culicoidea</taxon>
        <taxon>Chaoboridae</taxon>
        <taxon>Corethrella</taxon>
    </lineage>
</organism>
<sequence length="523" mass="59389">MQPFKKTQTNLYRKPAQVLTPESLYWKKFKVPVLVKEFGAIDYIDFSPVEPYNFAVTSSVRVQIYNPVTKLVVKNLSKFQECAYGGSFRKDGKLLVAGDEQSRVRLFDVTTKNILRLFEGHKAAVHRTYFTSDGVHVASFSDDSSVKIWDIPTEKAIHTFQEHTDYVRAGCVNPASPFIVFSGGYDNLIKMYDTRSNRVAFTVDHGHPIESIVCLPNGGAFISAGGKSINIWDSFSGGKLMAQISQHHKTVTCLELVNGNRLISGSLDRHVKVYDIPTREIVHSIECSNSILSVGMSKDDETFVTGTVDGLIAIYRQESLEEESKQKIDKSGFKKRYTNVLKKADEIIPRGSRTKTPRHDVYLRKYQYIKAMDTVLIPYNINTHPEVIVAVIRELIHRKGLRRTFENRTPAFLCTLIKFFNRHIGNYYFTPVIIDACNILLDIYEDKFHQFAGTNVEKLFKALKRKLTKEREVLLKFLEIQGMIDMLSAATNCESSENTYCSLELKTLKASAMAEKLATINID</sequence>
<evidence type="ECO:0000256" key="5">
    <source>
        <dbReference type="ARBA" id="ARBA00022737"/>
    </source>
</evidence>
<dbReference type="Gene3D" id="2.130.10.10">
    <property type="entry name" value="YVTN repeat-like/Quinoprotein amine dehydrogenase"/>
    <property type="match status" value="2"/>
</dbReference>
<dbReference type="GO" id="GO:0045943">
    <property type="term" value="P:positive regulation of transcription by RNA polymerase I"/>
    <property type="evidence" value="ECO:0007669"/>
    <property type="project" value="TreeGrafter"/>
</dbReference>
<dbReference type="EMBL" id="GANO01002318">
    <property type="protein sequence ID" value="JAB57553.1"/>
    <property type="molecule type" value="mRNA"/>
</dbReference>
<dbReference type="AlphaFoldDB" id="U5ESK1"/>
<evidence type="ECO:0000256" key="4">
    <source>
        <dbReference type="ARBA" id="ARBA00022574"/>
    </source>
</evidence>
<dbReference type="Pfam" id="PF00400">
    <property type="entry name" value="WD40"/>
    <property type="match status" value="3"/>
</dbReference>
<feature type="repeat" description="WD" evidence="8">
    <location>
        <begin position="118"/>
        <end position="159"/>
    </location>
</feature>
<comment type="function">
    <text evidence="7">Ribosome biogenesis factor. Involved in nucleolar processing of pre-18S ribosomal RNA. Required for optimal pre-ribosomal RNA transcription by RNA polymerase I. Part of the small subunit (SSU) processome, first precursor of the small eukaryotic ribosomal subunit. During the assembly of the SSU processome in the nucleolus, many ribosome biogenesis factors, an RNA chaperone and ribosomal proteins associate with the nascent pre-rRNA and work in concert to generate RNA folding, modifications, rearrangements and cleavage as well as targeted degradation of pre-ribosomal RNA by the RNA exosome.</text>
</comment>
<dbReference type="PROSITE" id="PS50082">
    <property type="entry name" value="WD_REPEATS_2"/>
    <property type="match status" value="2"/>
</dbReference>
<dbReference type="SMART" id="SM00320">
    <property type="entry name" value="WD40"/>
    <property type="match status" value="6"/>
</dbReference>